<dbReference type="Proteomes" id="UP001165587">
    <property type="component" value="Unassembled WGS sequence"/>
</dbReference>
<proteinExistence type="predicted"/>
<organism evidence="2 3">
    <name type="scientific">Herbiconiux oxytropis</name>
    <dbReference type="NCBI Taxonomy" id="2970915"/>
    <lineage>
        <taxon>Bacteria</taxon>
        <taxon>Bacillati</taxon>
        <taxon>Actinomycetota</taxon>
        <taxon>Actinomycetes</taxon>
        <taxon>Micrococcales</taxon>
        <taxon>Microbacteriaceae</taxon>
        <taxon>Herbiconiux</taxon>
    </lineage>
</organism>
<accession>A0AA41XGQ8</accession>
<comment type="caution">
    <text evidence="2">The sequence shown here is derived from an EMBL/GenBank/DDBJ whole genome shotgun (WGS) entry which is preliminary data.</text>
</comment>
<dbReference type="EMBL" id="JANLCK010000016">
    <property type="protein sequence ID" value="MCS5727887.1"/>
    <property type="molecule type" value="Genomic_DNA"/>
</dbReference>
<reference evidence="2" key="1">
    <citation type="submission" date="2022-08" db="EMBL/GenBank/DDBJ databases">
        <authorList>
            <person name="Deng Y."/>
            <person name="Han X.-F."/>
            <person name="Zhang Y.-Q."/>
        </authorList>
    </citation>
    <scope>NUCLEOTIDE SEQUENCE</scope>
    <source>
        <strain evidence="2">CPCC 203407</strain>
    </source>
</reference>
<name>A0AA41XGQ8_9MICO</name>
<evidence type="ECO:0000313" key="2">
    <source>
        <dbReference type="EMBL" id="MCS5727887.1"/>
    </source>
</evidence>
<feature type="region of interest" description="Disordered" evidence="1">
    <location>
        <begin position="327"/>
        <end position="349"/>
    </location>
</feature>
<dbReference type="RefSeq" id="WP_259530962.1">
    <property type="nucleotide sequence ID" value="NZ_JANLCK010000016.1"/>
</dbReference>
<protein>
    <submittedName>
        <fullName evidence="2">Uncharacterized protein</fullName>
    </submittedName>
</protein>
<sequence length="349" mass="40180">MIWGPSKKFVQEQQAAKARLDEQHDRLIEKLSHMDPGEAENYLVQTRLFNATKAAGYMINAYGERVDILDVVREAEHRAAIRAIDESGSERKAQAARQRRVDQERQEQEQEQEEARQRARDLRLRLQGARGQGKEDVEVAATRTPIEPRKSPDRVAAVDPRWETDTFHIDPRTGSAHLCTFSITGCPFAAPDFHFDGPDQAQAVWRRKQQLFQDWVDRSSVPQAPGQVTQHVFDPGYPETYDDYASWLHDFRHPAAEGTRLVLENGWVFEKFHLGTYWTLIAGEEVPGVVIGKPLLLSDVHRELLEHGGRLEFREHVSPMRLPWALNPSERNIQPPETPPPSRKPWWKR</sequence>
<feature type="region of interest" description="Disordered" evidence="1">
    <location>
        <begin position="86"/>
        <end position="119"/>
    </location>
</feature>
<evidence type="ECO:0000313" key="3">
    <source>
        <dbReference type="Proteomes" id="UP001165587"/>
    </source>
</evidence>
<gene>
    <name evidence="2" type="ORF">N1028_18475</name>
</gene>
<keyword evidence="3" id="KW-1185">Reference proteome</keyword>
<evidence type="ECO:0000256" key="1">
    <source>
        <dbReference type="SAM" id="MobiDB-lite"/>
    </source>
</evidence>
<dbReference type="AlphaFoldDB" id="A0AA41XGQ8"/>